<keyword evidence="10" id="KW-1185">Reference proteome</keyword>
<dbReference type="Gene3D" id="2.60.40.1120">
    <property type="entry name" value="Carboxypeptidase-like, regulatory domain"/>
    <property type="match status" value="1"/>
</dbReference>
<feature type="signal peptide" evidence="8">
    <location>
        <begin position="1"/>
        <end position="40"/>
    </location>
</feature>
<dbReference type="Gene3D" id="2.40.170.20">
    <property type="entry name" value="TonB-dependent receptor, beta-barrel domain"/>
    <property type="match status" value="1"/>
</dbReference>
<dbReference type="InterPro" id="IPR036942">
    <property type="entry name" value="Beta-barrel_TonB_sf"/>
</dbReference>
<comment type="subcellular location">
    <subcellularLocation>
        <location evidence="1">Cell outer membrane</location>
        <topology evidence="1">Multi-pass membrane protein</topology>
    </subcellularLocation>
</comment>
<reference evidence="9" key="1">
    <citation type="submission" date="2020-08" db="EMBL/GenBank/DDBJ databases">
        <title>Lewinella bacteria from marine environments.</title>
        <authorList>
            <person name="Zhong Y."/>
        </authorList>
    </citation>
    <scope>NUCLEOTIDE SEQUENCE</scope>
    <source>
        <strain evidence="9">KCTC 42187</strain>
    </source>
</reference>
<dbReference type="PANTHER" id="PTHR30069">
    <property type="entry name" value="TONB-DEPENDENT OUTER MEMBRANE RECEPTOR"/>
    <property type="match status" value="1"/>
</dbReference>
<dbReference type="EMBL" id="JACSIT010000153">
    <property type="protein sequence ID" value="MBC6996620.1"/>
    <property type="molecule type" value="Genomic_DNA"/>
</dbReference>
<evidence type="ECO:0000256" key="6">
    <source>
        <dbReference type="ARBA" id="ARBA00023136"/>
    </source>
</evidence>
<dbReference type="InterPro" id="IPR008969">
    <property type="entry name" value="CarboxyPept-like_regulatory"/>
</dbReference>
<keyword evidence="7" id="KW-0998">Cell outer membrane</keyword>
<dbReference type="GO" id="GO:0015344">
    <property type="term" value="F:siderophore uptake transmembrane transporter activity"/>
    <property type="evidence" value="ECO:0007669"/>
    <property type="project" value="TreeGrafter"/>
</dbReference>
<dbReference type="Pfam" id="PF13715">
    <property type="entry name" value="CarbopepD_reg_2"/>
    <property type="match status" value="1"/>
</dbReference>
<keyword evidence="3" id="KW-1134">Transmembrane beta strand</keyword>
<evidence type="ECO:0000256" key="4">
    <source>
        <dbReference type="ARBA" id="ARBA00022692"/>
    </source>
</evidence>
<feature type="chain" id="PRO_5036689818" evidence="8">
    <location>
        <begin position="41"/>
        <end position="760"/>
    </location>
</feature>
<dbReference type="SUPFAM" id="SSF56935">
    <property type="entry name" value="Porins"/>
    <property type="match status" value="1"/>
</dbReference>
<keyword evidence="9" id="KW-0675">Receptor</keyword>
<evidence type="ECO:0000313" key="10">
    <source>
        <dbReference type="Proteomes" id="UP000650081"/>
    </source>
</evidence>
<keyword evidence="2" id="KW-0813">Transport</keyword>
<keyword evidence="4" id="KW-0812">Transmembrane</keyword>
<organism evidence="9 10">
    <name type="scientific">Neolewinella lacunae</name>
    <dbReference type="NCBI Taxonomy" id="1517758"/>
    <lineage>
        <taxon>Bacteria</taxon>
        <taxon>Pseudomonadati</taxon>
        <taxon>Bacteroidota</taxon>
        <taxon>Saprospiria</taxon>
        <taxon>Saprospirales</taxon>
        <taxon>Lewinellaceae</taxon>
        <taxon>Neolewinella</taxon>
    </lineage>
</organism>
<keyword evidence="6" id="KW-0472">Membrane</keyword>
<name>A0A923PQD0_9BACT</name>
<dbReference type="AlphaFoldDB" id="A0A923PQD0"/>
<proteinExistence type="predicted"/>
<evidence type="ECO:0000256" key="3">
    <source>
        <dbReference type="ARBA" id="ARBA00022452"/>
    </source>
</evidence>
<evidence type="ECO:0000256" key="5">
    <source>
        <dbReference type="ARBA" id="ARBA00022729"/>
    </source>
</evidence>
<dbReference type="Proteomes" id="UP000650081">
    <property type="component" value="Unassembled WGS sequence"/>
</dbReference>
<dbReference type="PANTHER" id="PTHR30069:SF29">
    <property type="entry name" value="HEMOGLOBIN AND HEMOGLOBIN-HAPTOGLOBIN-BINDING PROTEIN 1-RELATED"/>
    <property type="match status" value="1"/>
</dbReference>
<dbReference type="GO" id="GO:0044718">
    <property type="term" value="P:siderophore transmembrane transport"/>
    <property type="evidence" value="ECO:0007669"/>
    <property type="project" value="TreeGrafter"/>
</dbReference>
<accession>A0A923PQD0</accession>
<evidence type="ECO:0000313" key="9">
    <source>
        <dbReference type="EMBL" id="MBC6996620.1"/>
    </source>
</evidence>
<sequence length="760" mass="84923">MLLIQLRKRGFQQWIYPRKMLLLLCAIAFAASAHQLSAQADLENSAAGKTVIYGKVHDKKGEPLIGVSLQVEGTYDGTITEFDGSFQFSTEAQGSARLIVSMFGFQNVEQDIVLSGNDSLSFDISFGKETLNLEEVVVSDVRQVQTTDKARATQLNRVEALTTAVDGNVQSAFQTMAGVQPTALAGGLFIRGGAGRESQAFVDGMLVDDFNYSSPSNTAGSARFSANMFKGSFLSTGGFSAKYGQAISGALILETTDVPLKSSADIGLSPLFAEAGFEKVNQKKNFSYGATGKYQNLGIFLRLMPTSMQFTEYPLTYEGTANFKWRPKEGTQVKTFASYGDSRLGLFNQDLDEASVLEHTKLRNRNLFWQSTFSHDLSNRWSLSGGAGYGRRQTDVNQFASNDEMTPLGEIFEVDEANTLSQARVNLSHRKKGQTLDVGAEVQHRSDVIQAGGISGTLNDTYGAAYAEKAGVLFGRLQGRAGLRLENSQLLEETTLSPRVNLNYLLGRDEQIFAGWGSFNQRPDTRQLYQENGQLNFERAQHYTLGYNRSTNKRSFRAEMYWKEYDKLVLFDTDLESARYANTGNGFARGLDVFYRDKTLHKGTDFWLTYSFVDAERRYAHFPIAAQPNFVANHVGNIVVKHFFQKQMVNLGMTYTMASGRPYFNPNRPVEEFHSDKTPAFHNVNFNIAYLPKTKKAFTVIVLTLYNAFNFNQTLNYEYSPTNFDVRRGVGPLTERYVFLGFFANFGIDRTDDIINQQLN</sequence>
<protein>
    <submittedName>
        <fullName evidence="9">TonB-dependent receptor</fullName>
    </submittedName>
</protein>
<comment type="caution">
    <text evidence="9">The sequence shown here is derived from an EMBL/GenBank/DDBJ whole genome shotgun (WGS) entry which is preliminary data.</text>
</comment>
<evidence type="ECO:0000256" key="8">
    <source>
        <dbReference type="SAM" id="SignalP"/>
    </source>
</evidence>
<dbReference type="GO" id="GO:0009279">
    <property type="term" value="C:cell outer membrane"/>
    <property type="evidence" value="ECO:0007669"/>
    <property type="project" value="UniProtKB-SubCell"/>
</dbReference>
<keyword evidence="5 8" id="KW-0732">Signal</keyword>
<dbReference type="InterPro" id="IPR039426">
    <property type="entry name" value="TonB-dep_rcpt-like"/>
</dbReference>
<gene>
    <name evidence="9" type="ORF">H9S92_20785</name>
</gene>
<evidence type="ECO:0000256" key="2">
    <source>
        <dbReference type="ARBA" id="ARBA00022448"/>
    </source>
</evidence>
<evidence type="ECO:0000256" key="1">
    <source>
        <dbReference type="ARBA" id="ARBA00004571"/>
    </source>
</evidence>
<dbReference type="SUPFAM" id="SSF49464">
    <property type="entry name" value="Carboxypeptidase regulatory domain-like"/>
    <property type="match status" value="1"/>
</dbReference>
<evidence type="ECO:0000256" key="7">
    <source>
        <dbReference type="ARBA" id="ARBA00023237"/>
    </source>
</evidence>